<evidence type="ECO:0000313" key="3">
    <source>
        <dbReference type="Proteomes" id="UP000789706"/>
    </source>
</evidence>
<feature type="region of interest" description="Disordered" evidence="1">
    <location>
        <begin position="1"/>
        <end position="48"/>
    </location>
</feature>
<name>A0A9N8VPZ8_9GLOM</name>
<evidence type="ECO:0000313" key="2">
    <source>
        <dbReference type="EMBL" id="CAG8458156.1"/>
    </source>
</evidence>
<evidence type="ECO:0000256" key="1">
    <source>
        <dbReference type="SAM" id="MobiDB-lite"/>
    </source>
</evidence>
<reference evidence="2" key="1">
    <citation type="submission" date="2021-06" db="EMBL/GenBank/DDBJ databases">
        <authorList>
            <person name="Kallberg Y."/>
            <person name="Tangrot J."/>
            <person name="Rosling A."/>
        </authorList>
    </citation>
    <scope>NUCLEOTIDE SEQUENCE</scope>
    <source>
        <strain evidence="2">AZ414A</strain>
    </source>
</reference>
<protein>
    <submittedName>
        <fullName evidence="2">8686_t:CDS:1</fullName>
    </submittedName>
</protein>
<sequence>MAKRKISQISTSPVPLRRSARIAARAAAAQPSPQPLRKRNRRSVRQGK</sequence>
<feature type="compositionally biased region" description="Low complexity" evidence="1">
    <location>
        <begin position="15"/>
        <end position="31"/>
    </location>
</feature>
<accession>A0A9N8VPZ8</accession>
<proteinExistence type="predicted"/>
<feature type="compositionally biased region" description="Basic residues" evidence="1">
    <location>
        <begin position="36"/>
        <end position="48"/>
    </location>
</feature>
<organism evidence="2 3">
    <name type="scientific">Diversispora eburnea</name>
    <dbReference type="NCBI Taxonomy" id="1213867"/>
    <lineage>
        <taxon>Eukaryota</taxon>
        <taxon>Fungi</taxon>
        <taxon>Fungi incertae sedis</taxon>
        <taxon>Mucoromycota</taxon>
        <taxon>Glomeromycotina</taxon>
        <taxon>Glomeromycetes</taxon>
        <taxon>Diversisporales</taxon>
        <taxon>Diversisporaceae</taxon>
        <taxon>Diversispora</taxon>
    </lineage>
</organism>
<comment type="caution">
    <text evidence="2">The sequence shown here is derived from an EMBL/GenBank/DDBJ whole genome shotgun (WGS) entry which is preliminary data.</text>
</comment>
<dbReference type="EMBL" id="CAJVPK010000140">
    <property type="protein sequence ID" value="CAG8458156.1"/>
    <property type="molecule type" value="Genomic_DNA"/>
</dbReference>
<gene>
    <name evidence="2" type="ORF">DEBURN_LOCUS2527</name>
</gene>
<keyword evidence="3" id="KW-1185">Reference proteome</keyword>
<dbReference type="Proteomes" id="UP000789706">
    <property type="component" value="Unassembled WGS sequence"/>
</dbReference>
<dbReference type="AlphaFoldDB" id="A0A9N8VPZ8"/>